<dbReference type="InterPro" id="IPR052218">
    <property type="entry name" value="Preflagellin_Peptidase"/>
</dbReference>
<evidence type="ECO:0000256" key="3">
    <source>
        <dbReference type="ARBA" id="ARBA00022692"/>
    </source>
</evidence>
<protein>
    <submittedName>
        <fullName evidence="8">Prepilin peptidase</fullName>
    </submittedName>
</protein>
<dbReference type="RefSeq" id="WP_379769806.1">
    <property type="nucleotide sequence ID" value="NZ_JBHSJF010000005.1"/>
</dbReference>
<evidence type="ECO:0000313" key="9">
    <source>
        <dbReference type="Proteomes" id="UP001595796"/>
    </source>
</evidence>
<evidence type="ECO:0000256" key="5">
    <source>
        <dbReference type="ARBA" id="ARBA00023136"/>
    </source>
</evidence>
<dbReference type="Proteomes" id="UP001595796">
    <property type="component" value="Unassembled WGS sequence"/>
</dbReference>
<feature type="transmembrane region" description="Helical" evidence="6">
    <location>
        <begin position="38"/>
        <end position="57"/>
    </location>
</feature>
<evidence type="ECO:0000313" key="8">
    <source>
        <dbReference type="EMBL" id="MFC5067524.1"/>
    </source>
</evidence>
<sequence>MQELAVVVLDYALVAVFPALIIAAALSDIATMTISNRLSLALVAVFPIVVIAAGLPISSTGWHALTAFCVLSIGISGFALGVIGGGDAKLAAAMALWIDPSLVFMWLLVMSAFGGVLTIMLLILRRFHLPVALAGQPWIARLHARESGIPYGVALAAAGLVIYPDTAILKGLLGL</sequence>
<dbReference type="EMBL" id="JBHSJF010000005">
    <property type="protein sequence ID" value="MFC5067524.1"/>
    <property type="molecule type" value="Genomic_DNA"/>
</dbReference>
<keyword evidence="3 6" id="KW-0812">Transmembrane</keyword>
<gene>
    <name evidence="8" type="ORF">ACFPFW_05785</name>
</gene>
<keyword evidence="4 6" id="KW-1133">Transmembrane helix</keyword>
<organism evidence="8 9">
    <name type="scientific">Flaviflagellibacter deserti</name>
    <dbReference type="NCBI Taxonomy" id="2267266"/>
    <lineage>
        <taxon>Bacteria</taxon>
        <taxon>Pseudomonadati</taxon>
        <taxon>Pseudomonadota</taxon>
        <taxon>Alphaproteobacteria</taxon>
        <taxon>Hyphomicrobiales</taxon>
        <taxon>Flaviflagellibacter</taxon>
    </lineage>
</organism>
<dbReference type="PANTHER" id="PTHR36506:SF1">
    <property type="entry name" value="PREFLAGELLIN PEPTIDASE"/>
    <property type="match status" value="1"/>
</dbReference>
<reference evidence="9" key="1">
    <citation type="journal article" date="2019" name="Int. J. Syst. Evol. Microbiol.">
        <title>The Global Catalogue of Microorganisms (GCM) 10K type strain sequencing project: providing services to taxonomists for standard genome sequencing and annotation.</title>
        <authorList>
            <consortium name="The Broad Institute Genomics Platform"/>
            <consortium name="The Broad Institute Genome Sequencing Center for Infectious Disease"/>
            <person name="Wu L."/>
            <person name="Ma J."/>
        </authorList>
    </citation>
    <scope>NUCLEOTIDE SEQUENCE [LARGE SCALE GENOMIC DNA]</scope>
    <source>
        <strain evidence="9">CGMCC 1.16444</strain>
    </source>
</reference>
<dbReference type="InterPro" id="IPR000045">
    <property type="entry name" value="Prepilin_IV_endopep_pep"/>
</dbReference>
<evidence type="ECO:0000259" key="7">
    <source>
        <dbReference type="Pfam" id="PF01478"/>
    </source>
</evidence>
<keyword evidence="9" id="KW-1185">Reference proteome</keyword>
<feature type="transmembrane region" description="Helical" evidence="6">
    <location>
        <begin position="103"/>
        <end position="124"/>
    </location>
</feature>
<keyword evidence="2" id="KW-1003">Cell membrane</keyword>
<evidence type="ECO:0000256" key="2">
    <source>
        <dbReference type="ARBA" id="ARBA00022475"/>
    </source>
</evidence>
<dbReference type="Pfam" id="PF01478">
    <property type="entry name" value="Peptidase_A24"/>
    <property type="match status" value="1"/>
</dbReference>
<dbReference type="Gene3D" id="1.20.120.1220">
    <property type="match status" value="1"/>
</dbReference>
<proteinExistence type="predicted"/>
<evidence type="ECO:0000256" key="1">
    <source>
        <dbReference type="ARBA" id="ARBA00004651"/>
    </source>
</evidence>
<feature type="transmembrane region" description="Helical" evidence="6">
    <location>
        <begin position="64"/>
        <end position="83"/>
    </location>
</feature>
<keyword evidence="5 6" id="KW-0472">Membrane</keyword>
<comment type="subcellular location">
    <subcellularLocation>
        <location evidence="1">Cell membrane</location>
        <topology evidence="1">Multi-pass membrane protein</topology>
    </subcellularLocation>
</comment>
<accession>A0ABV9YZ88</accession>
<name>A0ABV9YZ88_9HYPH</name>
<feature type="domain" description="Prepilin type IV endopeptidase peptidase" evidence="7">
    <location>
        <begin position="16"/>
        <end position="119"/>
    </location>
</feature>
<evidence type="ECO:0000256" key="6">
    <source>
        <dbReference type="SAM" id="Phobius"/>
    </source>
</evidence>
<evidence type="ECO:0000256" key="4">
    <source>
        <dbReference type="ARBA" id="ARBA00022989"/>
    </source>
</evidence>
<feature type="transmembrane region" description="Helical" evidence="6">
    <location>
        <begin position="7"/>
        <end position="26"/>
    </location>
</feature>
<comment type="caution">
    <text evidence="8">The sequence shown here is derived from an EMBL/GenBank/DDBJ whole genome shotgun (WGS) entry which is preliminary data.</text>
</comment>
<dbReference type="PANTHER" id="PTHR36506">
    <property type="entry name" value="PREFLAGELLIN PEPTIDASE"/>
    <property type="match status" value="1"/>
</dbReference>